<organism evidence="1">
    <name type="scientific">Siphoviridae sp. ctGkF2</name>
    <dbReference type="NCBI Taxonomy" id="2827823"/>
    <lineage>
        <taxon>Viruses</taxon>
        <taxon>Duplodnaviria</taxon>
        <taxon>Heunggongvirae</taxon>
        <taxon>Uroviricota</taxon>
        <taxon>Caudoviricetes</taxon>
    </lineage>
</organism>
<accession>A0A8S5TLM3</accession>
<dbReference type="EMBL" id="BK032847">
    <property type="protein sequence ID" value="DAF64016.1"/>
    <property type="molecule type" value="Genomic_DNA"/>
</dbReference>
<proteinExistence type="predicted"/>
<evidence type="ECO:0000313" key="1">
    <source>
        <dbReference type="EMBL" id="DAF64016.1"/>
    </source>
</evidence>
<sequence>MEVLVANLVFAGVVAACTWYLSRKLNPETPKIESTDAASIECPHIWSPWEVYRKGDLTSGGVANGYYLVQKRTCDACGEAQLKRQNV</sequence>
<name>A0A8S5TLM3_9CAUD</name>
<protein>
    <submittedName>
        <fullName evidence="1">Uncharacterized protein</fullName>
    </submittedName>
</protein>
<reference evidence="1" key="1">
    <citation type="journal article" date="2021" name="Proc. Natl. Acad. Sci. U.S.A.">
        <title>A Catalog of Tens of Thousands of Viruses from Human Metagenomes Reveals Hidden Associations with Chronic Diseases.</title>
        <authorList>
            <person name="Tisza M.J."/>
            <person name="Buck C.B."/>
        </authorList>
    </citation>
    <scope>NUCLEOTIDE SEQUENCE</scope>
    <source>
        <strain evidence="1">CtGkF2</strain>
    </source>
</reference>